<dbReference type="PANTHER" id="PTHR47526">
    <property type="entry name" value="ATP-DEPENDENT DNA HELICASE"/>
    <property type="match status" value="1"/>
</dbReference>
<evidence type="ECO:0000313" key="4">
    <source>
        <dbReference type="EMBL" id="KAK3872234.1"/>
    </source>
</evidence>
<dbReference type="EMBL" id="JAWQEG010007356">
    <property type="protein sequence ID" value="KAK3852566.1"/>
    <property type="molecule type" value="Genomic_DNA"/>
</dbReference>
<dbReference type="EMBL" id="JAWQEG010004485">
    <property type="protein sequence ID" value="KAK3861455.1"/>
    <property type="molecule type" value="Genomic_DNA"/>
</dbReference>
<dbReference type="PANTHER" id="PTHR47526:SF4">
    <property type="entry name" value="SWIM-TYPE DOMAIN-CONTAINING PROTEIN"/>
    <property type="match status" value="1"/>
</dbReference>
<dbReference type="InterPro" id="IPR019080">
    <property type="entry name" value="YqaJ_viral_recombinase"/>
</dbReference>
<evidence type="ECO:0000259" key="1">
    <source>
        <dbReference type="Pfam" id="PF09588"/>
    </source>
</evidence>
<dbReference type="InterPro" id="IPR011335">
    <property type="entry name" value="Restrct_endonuc-II-like"/>
</dbReference>
<organism evidence="4 5">
    <name type="scientific">Petrolisthes cinctipes</name>
    <name type="common">Flat porcelain crab</name>
    <dbReference type="NCBI Taxonomy" id="88211"/>
    <lineage>
        <taxon>Eukaryota</taxon>
        <taxon>Metazoa</taxon>
        <taxon>Ecdysozoa</taxon>
        <taxon>Arthropoda</taxon>
        <taxon>Crustacea</taxon>
        <taxon>Multicrustacea</taxon>
        <taxon>Malacostraca</taxon>
        <taxon>Eumalacostraca</taxon>
        <taxon>Eucarida</taxon>
        <taxon>Decapoda</taxon>
        <taxon>Pleocyemata</taxon>
        <taxon>Anomura</taxon>
        <taxon>Galatheoidea</taxon>
        <taxon>Porcellanidae</taxon>
        <taxon>Petrolisthes</taxon>
    </lineage>
</organism>
<dbReference type="GO" id="GO:0006281">
    <property type="term" value="P:DNA repair"/>
    <property type="evidence" value="ECO:0007669"/>
    <property type="project" value="UniProtKB-ARBA"/>
</dbReference>
<evidence type="ECO:0000313" key="3">
    <source>
        <dbReference type="EMBL" id="KAK3861455.1"/>
    </source>
</evidence>
<evidence type="ECO:0000313" key="5">
    <source>
        <dbReference type="Proteomes" id="UP001286313"/>
    </source>
</evidence>
<dbReference type="AlphaFoldDB" id="A0AAE1FDA0"/>
<dbReference type="EMBL" id="JAWQEG010002400">
    <property type="protein sequence ID" value="KAK3872234.1"/>
    <property type="molecule type" value="Genomic_DNA"/>
</dbReference>
<dbReference type="InterPro" id="IPR011604">
    <property type="entry name" value="PDDEXK-like_dom_sf"/>
</dbReference>
<protein>
    <recommendedName>
        <fullName evidence="1">YqaJ viral recombinase domain-containing protein</fullName>
    </recommendedName>
</protein>
<dbReference type="Pfam" id="PF09588">
    <property type="entry name" value="YqaJ"/>
    <property type="match status" value="1"/>
</dbReference>
<dbReference type="Gene3D" id="3.90.320.10">
    <property type="match status" value="1"/>
</dbReference>
<evidence type="ECO:0000313" key="2">
    <source>
        <dbReference type="EMBL" id="KAK3852566.1"/>
    </source>
</evidence>
<dbReference type="Proteomes" id="UP001286313">
    <property type="component" value="Unassembled WGS sequence"/>
</dbReference>
<dbReference type="CDD" id="cd22343">
    <property type="entry name" value="PDDEXK_lambda_exonuclease-like"/>
    <property type="match status" value="1"/>
</dbReference>
<accession>A0AAE1FDA0</accession>
<gene>
    <name evidence="4" type="ORF">Pcinc_022682</name>
    <name evidence="3" type="ORF">Pcinc_032579</name>
    <name evidence="2" type="ORF">Pcinc_040853</name>
</gene>
<feature type="domain" description="YqaJ viral recombinase" evidence="1">
    <location>
        <begin position="5"/>
        <end position="116"/>
    </location>
</feature>
<sequence length="151" mass="16543">MSRLWFQFRAGKVTASKLELAARTSAVNPSPSLVKAVCYPKACRFRSEATIWGCTHEEDAASQYSAYMQKEHANFKVEKSGLFLNSTYPYLGATPDGVTTCKYCDNGLLKVKCPLCFKDATLEVAASSKSFCLEIGNTHYPSPDSGSVAYL</sequence>
<dbReference type="SUPFAM" id="SSF52980">
    <property type="entry name" value="Restriction endonuclease-like"/>
    <property type="match status" value="1"/>
</dbReference>
<proteinExistence type="predicted"/>
<reference evidence="4" key="1">
    <citation type="submission" date="2023-10" db="EMBL/GenBank/DDBJ databases">
        <title>Genome assemblies of two species of porcelain crab, Petrolisthes cinctipes and Petrolisthes manimaculis (Anomura: Porcellanidae).</title>
        <authorList>
            <person name="Angst P."/>
        </authorList>
    </citation>
    <scope>NUCLEOTIDE SEQUENCE</scope>
    <source>
        <strain evidence="4">PB745_01</strain>
        <tissue evidence="4">Gill</tissue>
    </source>
</reference>
<comment type="caution">
    <text evidence="4">The sequence shown here is derived from an EMBL/GenBank/DDBJ whole genome shotgun (WGS) entry which is preliminary data.</text>
</comment>
<name>A0AAE1FDA0_PETCI</name>
<keyword evidence="5" id="KW-1185">Reference proteome</keyword>